<organism evidence="4 5">
    <name type="scientific">Dryococelus australis</name>
    <dbReference type="NCBI Taxonomy" id="614101"/>
    <lineage>
        <taxon>Eukaryota</taxon>
        <taxon>Metazoa</taxon>
        <taxon>Ecdysozoa</taxon>
        <taxon>Arthropoda</taxon>
        <taxon>Hexapoda</taxon>
        <taxon>Insecta</taxon>
        <taxon>Pterygota</taxon>
        <taxon>Neoptera</taxon>
        <taxon>Polyneoptera</taxon>
        <taxon>Phasmatodea</taxon>
        <taxon>Verophasmatodea</taxon>
        <taxon>Anareolatae</taxon>
        <taxon>Phasmatidae</taxon>
        <taxon>Eurycanthinae</taxon>
        <taxon>Dryococelus</taxon>
    </lineage>
</organism>
<keyword evidence="2" id="KW-0479">Metal-binding</keyword>
<proteinExistence type="predicted"/>
<gene>
    <name evidence="4" type="ORF">PR048_012761</name>
</gene>
<evidence type="ECO:0000259" key="3">
    <source>
        <dbReference type="Pfam" id="PF13359"/>
    </source>
</evidence>
<evidence type="ECO:0000256" key="2">
    <source>
        <dbReference type="ARBA" id="ARBA00022723"/>
    </source>
</evidence>
<dbReference type="InterPro" id="IPR027806">
    <property type="entry name" value="HARBI1_dom"/>
</dbReference>
<keyword evidence="5" id="KW-1185">Reference proteome</keyword>
<accession>A0ABQ9HQJ2</accession>
<evidence type="ECO:0000256" key="1">
    <source>
        <dbReference type="ARBA" id="ARBA00001968"/>
    </source>
</evidence>
<evidence type="ECO:0000313" key="5">
    <source>
        <dbReference type="Proteomes" id="UP001159363"/>
    </source>
</evidence>
<dbReference type="Proteomes" id="UP001159363">
    <property type="component" value="Chromosome X"/>
</dbReference>
<evidence type="ECO:0000313" key="4">
    <source>
        <dbReference type="EMBL" id="KAJ8886550.1"/>
    </source>
</evidence>
<dbReference type="Pfam" id="PF13359">
    <property type="entry name" value="DDE_Tnp_4"/>
    <property type="match status" value="1"/>
</dbReference>
<sequence>MKMEMVHLYRDEKVLDTKVFWALEYSEQGKKKSHMNHTVITLPPPHYFRVPSSEEAWLEIFEEVEFPARIGRNGWQTCHDTGTMAHNIWVLVDATYTFLYIDVGYPGRICDGGVFKRIQLYRKLENGQLIVPQPQIGTKISVHRRSSIYDIGRSFELNSYIMKQFKVRPTLPSYSKKIMFYYHISRACHIVENTLDAMCLVMRFLRIPIQLKQTSLLSLVVTEEYLRLQGHLIKNQIDDLFQVHCGITQHPMHCSI</sequence>
<name>A0ABQ9HQJ2_9NEOP</name>
<protein>
    <recommendedName>
        <fullName evidence="3">DDE Tnp4 domain-containing protein</fullName>
    </recommendedName>
</protein>
<reference evidence="4 5" key="1">
    <citation type="submission" date="2023-02" db="EMBL/GenBank/DDBJ databases">
        <title>LHISI_Scaffold_Assembly.</title>
        <authorList>
            <person name="Stuart O.P."/>
            <person name="Cleave R."/>
            <person name="Magrath M.J.L."/>
            <person name="Mikheyev A.S."/>
        </authorList>
    </citation>
    <scope>NUCLEOTIDE SEQUENCE [LARGE SCALE GENOMIC DNA]</scope>
    <source>
        <strain evidence="4">Daus_M_001</strain>
        <tissue evidence="4">Leg muscle</tissue>
    </source>
</reference>
<dbReference type="EMBL" id="JARBHB010000004">
    <property type="protein sequence ID" value="KAJ8886550.1"/>
    <property type="molecule type" value="Genomic_DNA"/>
</dbReference>
<feature type="domain" description="DDE Tnp4" evidence="3">
    <location>
        <begin position="78"/>
        <end position="220"/>
    </location>
</feature>
<comment type="caution">
    <text evidence="4">The sequence shown here is derived from an EMBL/GenBank/DDBJ whole genome shotgun (WGS) entry which is preliminary data.</text>
</comment>
<comment type="cofactor">
    <cofactor evidence="1">
        <name>a divalent metal cation</name>
        <dbReference type="ChEBI" id="CHEBI:60240"/>
    </cofactor>
</comment>